<dbReference type="PANTHER" id="PTHR13691:SF5">
    <property type="entry name" value="LARGE RIBOSOMAL SUBUNIT PROTEIN UL2M"/>
    <property type="match status" value="1"/>
</dbReference>
<dbReference type="GO" id="GO:0015934">
    <property type="term" value="C:large ribosomal subunit"/>
    <property type="evidence" value="ECO:0007669"/>
    <property type="project" value="InterPro"/>
</dbReference>
<proteinExistence type="inferred from homology"/>
<dbReference type="InterPro" id="IPR012340">
    <property type="entry name" value="NA-bd_OB-fold"/>
</dbReference>
<comment type="caution">
    <text evidence="9">The sequence shown here is derived from an EMBL/GenBank/DDBJ whole genome shotgun (WGS) entry which is preliminary data.</text>
</comment>
<dbReference type="NCBIfam" id="TIGR01171">
    <property type="entry name" value="rplB_bact"/>
    <property type="match status" value="1"/>
</dbReference>
<evidence type="ECO:0000256" key="6">
    <source>
        <dbReference type="SAM" id="MobiDB-lite"/>
    </source>
</evidence>
<dbReference type="Proteomes" id="UP000178529">
    <property type="component" value="Unassembled WGS sequence"/>
</dbReference>
<dbReference type="InterPro" id="IPR008991">
    <property type="entry name" value="Translation_prot_SH3-like_sf"/>
</dbReference>
<dbReference type="InterPro" id="IPR022669">
    <property type="entry name" value="Ribosomal_uL2_C"/>
</dbReference>
<dbReference type="PANTHER" id="PTHR13691">
    <property type="entry name" value="RIBOSOMAL PROTEIN L2"/>
    <property type="match status" value="1"/>
</dbReference>
<feature type="compositionally biased region" description="Basic and acidic residues" evidence="6">
    <location>
        <begin position="208"/>
        <end position="220"/>
    </location>
</feature>
<dbReference type="FunFam" id="4.10.950.10:FF:000001">
    <property type="entry name" value="50S ribosomal protein L2"/>
    <property type="match status" value="1"/>
</dbReference>
<evidence type="ECO:0000256" key="4">
    <source>
        <dbReference type="ARBA" id="ARBA00035242"/>
    </source>
</evidence>
<evidence type="ECO:0000256" key="3">
    <source>
        <dbReference type="ARBA" id="ARBA00023274"/>
    </source>
</evidence>
<dbReference type="AlphaFoldDB" id="A0A1G2R5Z8"/>
<feature type="domain" description="Large ribosomal subunit protein uL2 C-terminal" evidence="7">
    <location>
        <begin position="105"/>
        <end position="234"/>
    </location>
</feature>
<sequence>MEKLLSKKEPEKNLLFHIRKTGGRNKQGRITIRHRGGGSRTMYRMVDFGQEHLGVSGKVSAIEYDPNRNAFLALVEYQDGKKGYILAVEGMKQGSDVACNDRTELIPGSRMRLKYMPVGTQVHNIELVAGLGGKVVRGAGTAATVVAHEGGFAHVSLPSSEIRKISDECFASLGMVSNPGHMYEVVGKAGSSRLKGWRPTVRGTAMNTRDHPHGAGEGKTGRGMPYPKTPWGKHALGVKTRKKRWTDKLILQRRKKKKK</sequence>
<gene>
    <name evidence="9" type="ORF">A3J68_01710</name>
</gene>
<dbReference type="Pfam" id="PF03947">
    <property type="entry name" value="Ribosomal_L2_C"/>
    <property type="match status" value="1"/>
</dbReference>
<dbReference type="Gene3D" id="2.30.30.30">
    <property type="match status" value="1"/>
</dbReference>
<dbReference type="Gene3D" id="4.10.950.10">
    <property type="entry name" value="Ribosomal protein L2, domain 3"/>
    <property type="match status" value="1"/>
</dbReference>
<dbReference type="InterPro" id="IPR005880">
    <property type="entry name" value="Ribosomal_uL2_bac/org-type"/>
</dbReference>
<dbReference type="SUPFAM" id="SSF50104">
    <property type="entry name" value="Translation proteins SH3-like domain"/>
    <property type="match status" value="1"/>
</dbReference>
<dbReference type="InterPro" id="IPR022666">
    <property type="entry name" value="Ribosomal_uL2_RNA-bd_dom"/>
</dbReference>
<dbReference type="InterPro" id="IPR014722">
    <property type="entry name" value="Rib_uL2_dom2"/>
</dbReference>
<dbReference type="GO" id="GO:0003723">
    <property type="term" value="F:RNA binding"/>
    <property type="evidence" value="ECO:0007669"/>
    <property type="project" value="InterPro"/>
</dbReference>
<dbReference type="InterPro" id="IPR014726">
    <property type="entry name" value="Ribosomal_uL2_dom3"/>
</dbReference>
<evidence type="ECO:0000259" key="8">
    <source>
        <dbReference type="SMART" id="SM01383"/>
    </source>
</evidence>
<evidence type="ECO:0000313" key="9">
    <source>
        <dbReference type="EMBL" id="OHA68147.1"/>
    </source>
</evidence>
<dbReference type="SMART" id="SM01383">
    <property type="entry name" value="Ribosomal_L2"/>
    <property type="match status" value="1"/>
</dbReference>
<dbReference type="Pfam" id="PF00181">
    <property type="entry name" value="Ribosomal_L2_N"/>
    <property type="match status" value="1"/>
</dbReference>
<evidence type="ECO:0000313" key="10">
    <source>
        <dbReference type="Proteomes" id="UP000178529"/>
    </source>
</evidence>
<dbReference type="SMART" id="SM01382">
    <property type="entry name" value="Ribosomal_L2_C"/>
    <property type="match status" value="1"/>
</dbReference>
<dbReference type="InterPro" id="IPR002171">
    <property type="entry name" value="Ribosomal_uL2"/>
</dbReference>
<evidence type="ECO:0000256" key="1">
    <source>
        <dbReference type="ARBA" id="ARBA00005636"/>
    </source>
</evidence>
<name>A0A1G2R5Z8_9BACT</name>
<dbReference type="PIRSF" id="PIRSF002158">
    <property type="entry name" value="Ribosomal_L2"/>
    <property type="match status" value="1"/>
</dbReference>
<keyword evidence="3" id="KW-0687">Ribonucleoprotein</keyword>
<evidence type="ECO:0000256" key="5">
    <source>
        <dbReference type="ARBA" id="ARBA00035459"/>
    </source>
</evidence>
<feature type="domain" description="Large ribosomal subunit protein uL2 RNA-binding" evidence="8">
    <location>
        <begin position="23"/>
        <end position="99"/>
    </location>
</feature>
<comment type="similarity">
    <text evidence="1">Belongs to the universal ribosomal protein uL2 family.</text>
</comment>
<dbReference type="GO" id="GO:0006412">
    <property type="term" value="P:translation"/>
    <property type="evidence" value="ECO:0007669"/>
    <property type="project" value="InterPro"/>
</dbReference>
<protein>
    <recommendedName>
        <fullName evidence="4">Large ribosomal subunit protein uL2</fullName>
    </recommendedName>
    <alternativeName>
        <fullName evidence="5">50S ribosomal protein L2</fullName>
    </alternativeName>
</protein>
<dbReference type="EMBL" id="MHTY01000030">
    <property type="protein sequence ID" value="OHA68147.1"/>
    <property type="molecule type" value="Genomic_DNA"/>
</dbReference>
<keyword evidence="2 9" id="KW-0689">Ribosomal protein</keyword>
<dbReference type="GO" id="GO:0003735">
    <property type="term" value="F:structural constituent of ribosome"/>
    <property type="evidence" value="ECO:0007669"/>
    <property type="project" value="InterPro"/>
</dbReference>
<dbReference type="SUPFAM" id="SSF50249">
    <property type="entry name" value="Nucleic acid-binding proteins"/>
    <property type="match status" value="1"/>
</dbReference>
<organism evidence="9 10">
    <name type="scientific">Candidatus Wildermuthbacteria bacterium RIFCSPHIGHO2_02_FULL_48_16</name>
    <dbReference type="NCBI Taxonomy" id="1802453"/>
    <lineage>
        <taxon>Bacteria</taxon>
        <taxon>Candidatus Wildermuthiibacteriota</taxon>
    </lineage>
</organism>
<accession>A0A1G2R5Z8</accession>
<reference evidence="9 10" key="1">
    <citation type="journal article" date="2016" name="Nat. Commun.">
        <title>Thousands of microbial genomes shed light on interconnected biogeochemical processes in an aquifer system.</title>
        <authorList>
            <person name="Anantharaman K."/>
            <person name="Brown C.T."/>
            <person name="Hug L.A."/>
            <person name="Sharon I."/>
            <person name="Castelle C.J."/>
            <person name="Probst A.J."/>
            <person name="Thomas B.C."/>
            <person name="Singh A."/>
            <person name="Wilkins M.J."/>
            <person name="Karaoz U."/>
            <person name="Brodie E.L."/>
            <person name="Williams K.H."/>
            <person name="Hubbard S.S."/>
            <person name="Banfield J.F."/>
        </authorList>
    </citation>
    <scope>NUCLEOTIDE SEQUENCE [LARGE SCALE GENOMIC DNA]</scope>
</reference>
<dbReference type="Gene3D" id="2.40.50.140">
    <property type="entry name" value="Nucleic acid-binding proteins"/>
    <property type="match status" value="1"/>
</dbReference>
<feature type="region of interest" description="Disordered" evidence="6">
    <location>
        <begin position="203"/>
        <end position="233"/>
    </location>
</feature>
<evidence type="ECO:0000259" key="7">
    <source>
        <dbReference type="SMART" id="SM01382"/>
    </source>
</evidence>
<evidence type="ECO:0000256" key="2">
    <source>
        <dbReference type="ARBA" id="ARBA00022980"/>
    </source>
</evidence>
<dbReference type="GO" id="GO:0016740">
    <property type="term" value="F:transferase activity"/>
    <property type="evidence" value="ECO:0007669"/>
    <property type="project" value="InterPro"/>
</dbReference>